<feature type="transmembrane region" description="Helical" evidence="1">
    <location>
        <begin position="50"/>
        <end position="74"/>
    </location>
</feature>
<protein>
    <submittedName>
        <fullName evidence="3">VanZ family protein</fullName>
    </submittedName>
</protein>
<organism evidence="3 4">
    <name type="scientific">Azospira restricta</name>
    <dbReference type="NCBI Taxonomy" id="404405"/>
    <lineage>
        <taxon>Bacteria</taxon>
        <taxon>Pseudomonadati</taxon>
        <taxon>Pseudomonadota</taxon>
        <taxon>Betaproteobacteria</taxon>
        <taxon>Rhodocyclales</taxon>
        <taxon>Rhodocyclaceae</taxon>
        <taxon>Azospira</taxon>
    </lineage>
</organism>
<dbReference type="InterPro" id="IPR006976">
    <property type="entry name" value="VanZ-like"/>
</dbReference>
<feature type="transmembrane region" description="Helical" evidence="1">
    <location>
        <begin position="256"/>
        <end position="279"/>
    </location>
</feature>
<dbReference type="RefSeq" id="WP_203387816.1">
    <property type="nucleotide sequence ID" value="NZ_CP064781.1"/>
</dbReference>
<feature type="transmembrane region" description="Helical" evidence="1">
    <location>
        <begin position="12"/>
        <end position="30"/>
    </location>
</feature>
<dbReference type="KEGG" id="ares:IWH25_02665"/>
<dbReference type="AlphaFoldDB" id="A0A974Y456"/>
<keyword evidence="4" id="KW-1185">Reference proteome</keyword>
<gene>
    <name evidence="3" type="ORF">IWH25_02665</name>
</gene>
<keyword evidence="1" id="KW-1133">Transmembrane helix</keyword>
<feature type="domain" description="VanZ-like" evidence="2">
    <location>
        <begin position="24"/>
        <end position="129"/>
    </location>
</feature>
<keyword evidence="1" id="KW-0812">Transmembrane</keyword>
<keyword evidence="1" id="KW-0472">Membrane</keyword>
<feature type="transmembrane region" description="Helical" evidence="1">
    <location>
        <begin position="81"/>
        <end position="101"/>
    </location>
</feature>
<proteinExistence type="predicted"/>
<evidence type="ECO:0000256" key="1">
    <source>
        <dbReference type="SAM" id="Phobius"/>
    </source>
</evidence>
<dbReference type="EMBL" id="CP064781">
    <property type="protein sequence ID" value="QRJ64275.1"/>
    <property type="molecule type" value="Genomic_DNA"/>
</dbReference>
<dbReference type="Pfam" id="PF04892">
    <property type="entry name" value="VanZ"/>
    <property type="match status" value="1"/>
</dbReference>
<evidence type="ECO:0000313" key="3">
    <source>
        <dbReference type="EMBL" id="QRJ64275.1"/>
    </source>
</evidence>
<feature type="transmembrane region" description="Helical" evidence="1">
    <location>
        <begin position="228"/>
        <end position="250"/>
    </location>
</feature>
<accession>A0A974Y456</accession>
<evidence type="ECO:0000313" key="4">
    <source>
        <dbReference type="Proteomes" id="UP000663444"/>
    </source>
</evidence>
<feature type="transmembrane region" description="Helical" evidence="1">
    <location>
        <begin position="286"/>
        <end position="306"/>
    </location>
</feature>
<name>A0A974Y456_9RHOO</name>
<feature type="transmembrane region" description="Helical" evidence="1">
    <location>
        <begin position="190"/>
        <end position="216"/>
    </location>
</feature>
<feature type="transmembrane region" description="Helical" evidence="1">
    <location>
        <begin position="326"/>
        <end position="346"/>
    </location>
</feature>
<dbReference type="Proteomes" id="UP000663444">
    <property type="component" value="Chromosome"/>
</dbReference>
<sequence>MTPATTSLLPRYLALAYTALVVYASLHPFAGWRDLGISPLAFLDAGWPRWWTGFDLATNVLVYVPLGYLLTLALGRQTGRLLPALAGALLAALISFCLEAVQTWLPTRVPSNLDFSCNALGGAIGAIAAWRGGNRALTWLARVERRIVAPVPHAEFGLVVLGLWLLTQLSPETLLFGAGDFRQLLGLAPAIAYGAPTFFALELAIIACNTVAIGLIARTLLASRPSPLAVLLAFFLFALLLRALSAALLVGPREAMAWLTPGAGLGLAIGGALLLLCLLTPPAWRVALAGLALMAGTVLVNLAPANPYSVAALATWWQGHFLNFNGLTRLVASLWPFLALPYLLLLGRRL</sequence>
<evidence type="ECO:0000259" key="2">
    <source>
        <dbReference type="Pfam" id="PF04892"/>
    </source>
</evidence>
<reference evidence="3" key="1">
    <citation type="submission" date="2020-11" db="EMBL/GenBank/DDBJ databases">
        <title>Azospira restricta DSM 18626 genome sequence.</title>
        <authorList>
            <person name="Moe W.M."/>
        </authorList>
    </citation>
    <scope>NUCLEOTIDE SEQUENCE</scope>
    <source>
        <strain evidence="3">DSM 18626</strain>
    </source>
</reference>